<protein>
    <submittedName>
        <fullName evidence="2">Uncharacterized protein</fullName>
    </submittedName>
</protein>
<comment type="caution">
    <text evidence="2">The sequence shown here is derived from an EMBL/GenBank/DDBJ whole genome shotgun (WGS) entry which is preliminary data.</text>
</comment>
<feature type="region of interest" description="Disordered" evidence="1">
    <location>
        <begin position="120"/>
        <end position="160"/>
    </location>
</feature>
<organism evidence="2 3">
    <name type="scientific">Brassica cretica</name>
    <name type="common">Mustard</name>
    <dbReference type="NCBI Taxonomy" id="69181"/>
    <lineage>
        <taxon>Eukaryota</taxon>
        <taxon>Viridiplantae</taxon>
        <taxon>Streptophyta</taxon>
        <taxon>Embryophyta</taxon>
        <taxon>Tracheophyta</taxon>
        <taxon>Spermatophyta</taxon>
        <taxon>Magnoliopsida</taxon>
        <taxon>eudicotyledons</taxon>
        <taxon>Gunneridae</taxon>
        <taxon>Pentapetalae</taxon>
        <taxon>rosids</taxon>
        <taxon>malvids</taxon>
        <taxon>Brassicales</taxon>
        <taxon>Brassicaceae</taxon>
        <taxon>Brassiceae</taxon>
        <taxon>Brassica</taxon>
    </lineage>
</organism>
<name>A0ABQ7ES58_BRACR</name>
<proteinExistence type="predicted"/>
<evidence type="ECO:0000256" key="1">
    <source>
        <dbReference type="SAM" id="MobiDB-lite"/>
    </source>
</evidence>
<feature type="compositionally biased region" description="Low complexity" evidence="1">
    <location>
        <begin position="1"/>
        <end position="19"/>
    </location>
</feature>
<reference evidence="2 3" key="1">
    <citation type="journal article" date="2020" name="BMC Genomics">
        <title>Intraspecific diversification of the crop wild relative Brassica cretica Lam. using demographic model selection.</title>
        <authorList>
            <person name="Kioukis A."/>
            <person name="Michalopoulou V.A."/>
            <person name="Briers L."/>
            <person name="Pirintsos S."/>
            <person name="Studholme D.J."/>
            <person name="Pavlidis P."/>
            <person name="Sarris P.F."/>
        </authorList>
    </citation>
    <scope>NUCLEOTIDE SEQUENCE [LARGE SCALE GENOMIC DNA]</scope>
    <source>
        <strain evidence="3">cv. PFS-1207/04</strain>
    </source>
</reference>
<dbReference type="Proteomes" id="UP000266723">
    <property type="component" value="Unassembled WGS sequence"/>
</dbReference>
<accession>A0ABQ7ES58</accession>
<feature type="region of interest" description="Disordered" evidence="1">
    <location>
        <begin position="1"/>
        <end position="24"/>
    </location>
</feature>
<sequence>MYQSSSPTSSSSQRSSLPSGGAGLIRYGSAPGSLLNSMVDEVIGGSNGRDFNYPPPDNFLGDFFGGADSSSLRSESMTCGVNSSDGQKHLVNNNNNNNNNKDLLLDRSYGGFNEISQQKINNHVGGGSSSGSYSLARQRSSPADFFSYLSGEKNREENEN</sequence>
<dbReference type="EMBL" id="QGKV02000297">
    <property type="protein sequence ID" value="KAF3606548.1"/>
    <property type="molecule type" value="Genomic_DNA"/>
</dbReference>
<evidence type="ECO:0000313" key="2">
    <source>
        <dbReference type="EMBL" id="KAF3606548.1"/>
    </source>
</evidence>
<evidence type="ECO:0000313" key="3">
    <source>
        <dbReference type="Proteomes" id="UP000266723"/>
    </source>
</evidence>
<gene>
    <name evidence="2" type="ORF">DY000_02044534</name>
</gene>
<keyword evidence="3" id="KW-1185">Reference proteome</keyword>